<reference evidence="2 3" key="1">
    <citation type="submission" date="2020-12" db="EMBL/GenBank/DDBJ databases">
        <title>Geomonas sp. Red421, isolated from paddy soil.</title>
        <authorList>
            <person name="Xu Z."/>
            <person name="Zhang Z."/>
            <person name="Masuda Y."/>
            <person name="Itoh H."/>
            <person name="Senoo K."/>
        </authorList>
    </citation>
    <scope>NUCLEOTIDE SEQUENCE [LARGE SCALE GENOMIC DNA]</scope>
    <source>
        <strain evidence="2 3">Red421</strain>
    </source>
</reference>
<evidence type="ECO:0000313" key="3">
    <source>
        <dbReference type="Proteomes" id="UP000614714"/>
    </source>
</evidence>
<protein>
    <recommendedName>
        <fullName evidence="4">Lipoprotein</fullName>
    </recommendedName>
</protein>
<feature type="chain" id="PRO_5046266087" description="Lipoprotein" evidence="1">
    <location>
        <begin position="24"/>
        <end position="212"/>
    </location>
</feature>
<organism evidence="2 3">
    <name type="scientific">Geomonas anaerohicana</name>
    <dbReference type="NCBI Taxonomy" id="2798583"/>
    <lineage>
        <taxon>Bacteria</taxon>
        <taxon>Pseudomonadati</taxon>
        <taxon>Thermodesulfobacteriota</taxon>
        <taxon>Desulfuromonadia</taxon>
        <taxon>Geobacterales</taxon>
        <taxon>Geobacteraceae</taxon>
        <taxon>Geomonas</taxon>
    </lineage>
</organism>
<keyword evidence="3" id="KW-1185">Reference proteome</keyword>
<dbReference type="PROSITE" id="PS51257">
    <property type="entry name" value="PROKAR_LIPOPROTEIN"/>
    <property type="match status" value="1"/>
</dbReference>
<dbReference type="RefSeq" id="WP_199387294.1">
    <property type="nucleotide sequence ID" value="NZ_JAEMHL010000001.1"/>
</dbReference>
<dbReference type="Proteomes" id="UP000614714">
    <property type="component" value="Unassembled WGS sequence"/>
</dbReference>
<evidence type="ECO:0008006" key="4">
    <source>
        <dbReference type="Google" id="ProtNLM"/>
    </source>
</evidence>
<feature type="signal peptide" evidence="1">
    <location>
        <begin position="1"/>
        <end position="23"/>
    </location>
</feature>
<accession>A0ABS0Y9V3</accession>
<sequence>MMKVLSKVSLLALSVALSGCVVGQSYRYHDTNLHVEASGNKSVAVAAVDRRPYVVSAEKEPNYVGTLRGGFGNPFNVTTESGKPLADDMSLVVCGSLKKKGFSCTPVTVPTNEADAQVKDKLKGASADRLMLLVIREWMSSTYTNTGLNYDVQLTEMDREGAVLAEKQLKGEDDLGGSFMNPPGHAKEAVPAAYKKKLELLLNDAAVAKELQ</sequence>
<evidence type="ECO:0000256" key="1">
    <source>
        <dbReference type="SAM" id="SignalP"/>
    </source>
</evidence>
<evidence type="ECO:0000313" key="2">
    <source>
        <dbReference type="EMBL" id="MBJ6748712.1"/>
    </source>
</evidence>
<keyword evidence="1" id="KW-0732">Signal</keyword>
<gene>
    <name evidence="2" type="ORF">JFN91_00640</name>
</gene>
<comment type="caution">
    <text evidence="2">The sequence shown here is derived from an EMBL/GenBank/DDBJ whole genome shotgun (WGS) entry which is preliminary data.</text>
</comment>
<dbReference type="EMBL" id="JAEMHL010000001">
    <property type="protein sequence ID" value="MBJ6748712.1"/>
    <property type="molecule type" value="Genomic_DNA"/>
</dbReference>
<name>A0ABS0Y9V3_9BACT</name>
<proteinExistence type="predicted"/>